<protein>
    <submittedName>
        <fullName evidence="1">Uncharacterized protein</fullName>
    </submittedName>
</protein>
<gene>
    <name evidence="1" type="ORF">NUW58_g9102</name>
</gene>
<evidence type="ECO:0000313" key="2">
    <source>
        <dbReference type="Proteomes" id="UP001143856"/>
    </source>
</evidence>
<organism evidence="1 2">
    <name type="scientific">Xylaria curta</name>
    <dbReference type="NCBI Taxonomy" id="42375"/>
    <lineage>
        <taxon>Eukaryota</taxon>
        <taxon>Fungi</taxon>
        <taxon>Dikarya</taxon>
        <taxon>Ascomycota</taxon>
        <taxon>Pezizomycotina</taxon>
        <taxon>Sordariomycetes</taxon>
        <taxon>Xylariomycetidae</taxon>
        <taxon>Xylariales</taxon>
        <taxon>Xylariaceae</taxon>
        <taxon>Xylaria</taxon>
    </lineage>
</organism>
<accession>A0ACC1N160</accession>
<sequence length="203" mass="22522">MEPRRYQLARQGRREALIDRPKGKILLDDVDIARVPQPLLRSRFYVISQDAFTQGETVREALDPEEFFTDDAIAHVLRECAVMDNVTAAGGLSGKLSSANFSVGEAQLFTLARTILQAGRRPGGVVLLDEATSSIDVATEKKIMDLIADKLQGKTIVSVLHRLETALEYDRIIVLENGRVAHFGTPTEVQRDSELFSTIRRAS</sequence>
<proteinExistence type="predicted"/>
<dbReference type="Proteomes" id="UP001143856">
    <property type="component" value="Unassembled WGS sequence"/>
</dbReference>
<keyword evidence="2" id="KW-1185">Reference proteome</keyword>
<comment type="caution">
    <text evidence="1">The sequence shown here is derived from an EMBL/GenBank/DDBJ whole genome shotgun (WGS) entry which is preliminary data.</text>
</comment>
<dbReference type="EMBL" id="JAPDGR010003082">
    <property type="protein sequence ID" value="KAJ2972820.1"/>
    <property type="molecule type" value="Genomic_DNA"/>
</dbReference>
<evidence type="ECO:0000313" key="1">
    <source>
        <dbReference type="EMBL" id="KAJ2972820.1"/>
    </source>
</evidence>
<name>A0ACC1N160_9PEZI</name>
<reference evidence="1" key="1">
    <citation type="submission" date="2022-10" db="EMBL/GenBank/DDBJ databases">
        <title>Genome Sequence of Xylaria curta.</title>
        <authorList>
            <person name="Buettner E."/>
        </authorList>
    </citation>
    <scope>NUCLEOTIDE SEQUENCE</scope>
    <source>
        <strain evidence="1">Babe10</strain>
    </source>
</reference>